<dbReference type="EMBL" id="JWLZ01000182">
    <property type="protein sequence ID" value="KHT62223.1"/>
    <property type="molecule type" value="Genomic_DNA"/>
</dbReference>
<name>A0A0B9G0K4_9GAMM</name>
<accession>A0A0B9G0K4</accession>
<dbReference type="Proteomes" id="UP000031278">
    <property type="component" value="Unassembled WGS sequence"/>
</dbReference>
<dbReference type="RefSeq" id="WP_039465947.1">
    <property type="nucleotide sequence ID" value="NZ_JWLZ01000182.1"/>
</dbReference>
<reference evidence="1 2" key="1">
    <citation type="submission" date="2014-12" db="EMBL/GenBank/DDBJ databases">
        <title>Genome sequencing of Photobacterium gaetbulicola AD005a.</title>
        <authorList>
            <person name="Adrian T.G.S."/>
            <person name="Chan K.G."/>
        </authorList>
    </citation>
    <scope>NUCLEOTIDE SEQUENCE [LARGE SCALE GENOMIC DNA]</scope>
    <source>
        <strain evidence="1 2">AD005a</strain>
    </source>
</reference>
<evidence type="ECO:0000313" key="1">
    <source>
        <dbReference type="EMBL" id="KHT62223.1"/>
    </source>
</evidence>
<gene>
    <name evidence="1" type="ORF">RJ45_18895</name>
</gene>
<proteinExistence type="predicted"/>
<protein>
    <submittedName>
        <fullName evidence="1">Uncharacterized protein</fullName>
    </submittedName>
</protein>
<evidence type="ECO:0000313" key="2">
    <source>
        <dbReference type="Proteomes" id="UP000031278"/>
    </source>
</evidence>
<dbReference type="AlphaFoldDB" id="A0A0B9G0K4"/>
<comment type="caution">
    <text evidence="1">The sequence shown here is derived from an EMBL/GenBank/DDBJ whole genome shotgun (WGS) entry which is preliminary data.</text>
</comment>
<sequence>MINENDVISSLEELEAFLLSVENGGLGLTNVAGVALATNNADGRRFIAVLDDNHQLLLGRWVTEDVYENGKDLVRFGPKGPVH</sequence>
<organism evidence="1 2">
    <name type="scientific">Photobacterium gaetbulicola</name>
    <dbReference type="NCBI Taxonomy" id="1295392"/>
    <lineage>
        <taxon>Bacteria</taxon>
        <taxon>Pseudomonadati</taxon>
        <taxon>Pseudomonadota</taxon>
        <taxon>Gammaproteobacteria</taxon>
        <taxon>Vibrionales</taxon>
        <taxon>Vibrionaceae</taxon>
        <taxon>Photobacterium</taxon>
    </lineage>
</organism>